<dbReference type="RefSeq" id="WP_204607941.1">
    <property type="nucleotide sequence ID" value="NZ_BAAAJX010000014.1"/>
</dbReference>
<evidence type="ECO:0000313" key="8">
    <source>
        <dbReference type="Proteomes" id="UP001501742"/>
    </source>
</evidence>
<dbReference type="Proteomes" id="UP001501742">
    <property type="component" value="Unassembled WGS sequence"/>
</dbReference>
<keyword evidence="1 3" id="KW-0238">DNA-binding</keyword>
<dbReference type="Pfam" id="PF00072">
    <property type="entry name" value="Response_reg"/>
    <property type="match status" value="1"/>
</dbReference>
<feature type="domain" description="Response regulatory" evidence="5">
    <location>
        <begin position="2"/>
        <end position="116"/>
    </location>
</feature>
<dbReference type="Pfam" id="PF00486">
    <property type="entry name" value="Trans_reg_C"/>
    <property type="match status" value="1"/>
</dbReference>
<feature type="compositionally biased region" description="Acidic residues" evidence="4">
    <location>
        <begin position="223"/>
        <end position="232"/>
    </location>
</feature>
<evidence type="ECO:0000256" key="1">
    <source>
        <dbReference type="ARBA" id="ARBA00023125"/>
    </source>
</evidence>
<gene>
    <name evidence="7" type="ORF">GCM10009627_24840</name>
</gene>
<dbReference type="Gene3D" id="1.10.10.10">
    <property type="entry name" value="Winged helix-like DNA-binding domain superfamily/Winged helix DNA-binding domain"/>
    <property type="match status" value="1"/>
</dbReference>
<keyword evidence="2" id="KW-0597">Phosphoprotein</keyword>
<dbReference type="PROSITE" id="PS51755">
    <property type="entry name" value="OMPR_PHOB"/>
    <property type="match status" value="1"/>
</dbReference>
<accession>A0ABP4K5G8</accession>
<proteinExistence type="predicted"/>
<feature type="modified residue" description="4-aspartylphosphate" evidence="2">
    <location>
        <position position="51"/>
    </location>
</feature>
<evidence type="ECO:0000256" key="2">
    <source>
        <dbReference type="PROSITE-ProRule" id="PRU00169"/>
    </source>
</evidence>
<comment type="caution">
    <text evidence="7">The sequence shown here is derived from an EMBL/GenBank/DDBJ whole genome shotgun (WGS) entry which is preliminary data.</text>
</comment>
<dbReference type="InterPro" id="IPR001867">
    <property type="entry name" value="OmpR/PhoB-type_DNA-bd"/>
</dbReference>
<feature type="region of interest" description="Disordered" evidence="4">
    <location>
        <begin position="203"/>
        <end position="232"/>
    </location>
</feature>
<organism evidence="7 8">
    <name type="scientific">Curtobacterium herbarum</name>
    <dbReference type="NCBI Taxonomy" id="150122"/>
    <lineage>
        <taxon>Bacteria</taxon>
        <taxon>Bacillati</taxon>
        <taxon>Actinomycetota</taxon>
        <taxon>Actinomycetes</taxon>
        <taxon>Micrococcales</taxon>
        <taxon>Microbacteriaceae</taxon>
        <taxon>Curtobacterium</taxon>
    </lineage>
</organism>
<dbReference type="CDD" id="cd00383">
    <property type="entry name" value="trans_reg_C"/>
    <property type="match status" value="1"/>
</dbReference>
<reference evidence="8" key="1">
    <citation type="journal article" date="2019" name="Int. J. Syst. Evol. Microbiol.">
        <title>The Global Catalogue of Microorganisms (GCM) 10K type strain sequencing project: providing services to taxonomists for standard genome sequencing and annotation.</title>
        <authorList>
            <consortium name="The Broad Institute Genomics Platform"/>
            <consortium name="The Broad Institute Genome Sequencing Center for Infectious Disease"/>
            <person name="Wu L."/>
            <person name="Ma J."/>
        </authorList>
    </citation>
    <scope>NUCLEOTIDE SEQUENCE [LARGE SCALE GENOMIC DNA]</scope>
    <source>
        <strain evidence="8">JCM 12140</strain>
    </source>
</reference>
<feature type="domain" description="OmpR/PhoB-type" evidence="6">
    <location>
        <begin position="124"/>
        <end position="219"/>
    </location>
</feature>
<dbReference type="SUPFAM" id="SSF52172">
    <property type="entry name" value="CheY-like"/>
    <property type="match status" value="1"/>
</dbReference>
<dbReference type="EMBL" id="BAAAJX010000014">
    <property type="protein sequence ID" value="GAA1494138.1"/>
    <property type="molecule type" value="Genomic_DNA"/>
</dbReference>
<evidence type="ECO:0000256" key="4">
    <source>
        <dbReference type="SAM" id="MobiDB-lite"/>
    </source>
</evidence>
<protein>
    <submittedName>
        <fullName evidence="7">Response regulator transcription factor</fullName>
    </submittedName>
</protein>
<dbReference type="PROSITE" id="PS50110">
    <property type="entry name" value="RESPONSE_REGULATORY"/>
    <property type="match status" value="1"/>
</dbReference>
<evidence type="ECO:0000259" key="5">
    <source>
        <dbReference type="PROSITE" id="PS50110"/>
    </source>
</evidence>
<dbReference type="InterPro" id="IPR011006">
    <property type="entry name" value="CheY-like_superfamily"/>
</dbReference>
<name>A0ABP4K5G8_9MICO</name>
<evidence type="ECO:0000256" key="3">
    <source>
        <dbReference type="PROSITE-ProRule" id="PRU01091"/>
    </source>
</evidence>
<dbReference type="SMART" id="SM00862">
    <property type="entry name" value="Trans_reg_C"/>
    <property type="match status" value="1"/>
</dbReference>
<dbReference type="InterPro" id="IPR001789">
    <property type="entry name" value="Sig_transdc_resp-reg_receiver"/>
</dbReference>
<dbReference type="SMART" id="SM00448">
    <property type="entry name" value="REC"/>
    <property type="match status" value="1"/>
</dbReference>
<keyword evidence="8" id="KW-1185">Reference proteome</keyword>
<sequence length="232" mass="25668">MRVLVVEDEPFLADAIQAGLRLEAVSADVVGNGLDALERLAVNRYDVVVLDRDLPGMHGDEVCARIVASEDGPTVLMLTAATTLGDRVDGLRLGADDYLGKPFDLEELVARLRALNRRSRRRLPPVLERAGIRLDPFRREAYRDDRYLRLPRKEFAVLEVLLRAEGGVVSAEELLEQAWDENANPFTNAIRVTISGLRRRLGDPDPIRTTPGVGYAIAPEGAEATDDTEERS</sequence>
<evidence type="ECO:0000259" key="6">
    <source>
        <dbReference type="PROSITE" id="PS51755"/>
    </source>
</evidence>
<evidence type="ECO:0000313" key="7">
    <source>
        <dbReference type="EMBL" id="GAA1494138.1"/>
    </source>
</evidence>
<dbReference type="InterPro" id="IPR036388">
    <property type="entry name" value="WH-like_DNA-bd_sf"/>
</dbReference>
<dbReference type="PANTHER" id="PTHR48111">
    <property type="entry name" value="REGULATOR OF RPOS"/>
    <property type="match status" value="1"/>
</dbReference>
<dbReference type="Gene3D" id="3.40.50.2300">
    <property type="match status" value="1"/>
</dbReference>
<dbReference type="Gene3D" id="6.10.250.690">
    <property type="match status" value="1"/>
</dbReference>
<feature type="DNA-binding region" description="OmpR/PhoB-type" evidence="3">
    <location>
        <begin position="124"/>
        <end position="219"/>
    </location>
</feature>
<dbReference type="PANTHER" id="PTHR48111:SF36">
    <property type="entry name" value="TRANSCRIPTIONAL REGULATORY PROTEIN CUTR"/>
    <property type="match status" value="1"/>
</dbReference>
<dbReference type="InterPro" id="IPR039420">
    <property type="entry name" value="WalR-like"/>
</dbReference>